<gene>
    <name evidence="1" type="ORF">CCHR01_06727</name>
</gene>
<name>A0AAD9ANI4_9PEZI</name>
<evidence type="ECO:0000313" key="1">
    <source>
        <dbReference type="EMBL" id="KAK1850655.1"/>
    </source>
</evidence>
<protein>
    <submittedName>
        <fullName evidence="1">Uncharacterized protein</fullName>
    </submittedName>
</protein>
<sequence>MGHDLEDTTTRMISKATWGGSTSEIGGTREGCCDVFDSGDWTAIGFSQPRLYVLLFLFFIPFFSSNESPQDVFSPRAHSLRQDHADFIWLILFLWTHHP</sequence>
<dbReference type="EMBL" id="JAQOWY010000114">
    <property type="protein sequence ID" value="KAK1850655.1"/>
    <property type="molecule type" value="Genomic_DNA"/>
</dbReference>
<proteinExistence type="predicted"/>
<reference evidence="1" key="1">
    <citation type="submission" date="2023-01" db="EMBL/GenBank/DDBJ databases">
        <title>Colletotrichum chrysophilum M932 genome sequence.</title>
        <authorList>
            <person name="Baroncelli R."/>
        </authorList>
    </citation>
    <scope>NUCLEOTIDE SEQUENCE</scope>
    <source>
        <strain evidence="1">M932</strain>
    </source>
</reference>
<organism evidence="1 2">
    <name type="scientific">Colletotrichum chrysophilum</name>
    <dbReference type="NCBI Taxonomy" id="1836956"/>
    <lineage>
        <taxon>Eukaryota</taxon>
        <taxon>Fungi</taxon>
        <taxon>Dikarya</taxon>
        <taxon>Ascomycota</taxon>
        <taxon>Pezizomycotina</taxon>
        <taxon>Sordariomycetes</taxon>
        <taxon>Hypocreomycetidae</taxon>
        <taxon>Glomerellales</taxon>
        <taxon>Glomerellaceae</taxon>
        <taxon>Colletotrichum</taxon>
        <taxon>Colletotrichum gloeosporioides species complex</taxon>
    </lineage>
</organism>
<evidence type="ECO:0000313" key="2">
    <source>
        <dbReference type="Proteomes" id="UP001243330"/>
    </source>
</evidence>
<dbReference type="Proteomes" id="UP001243330">
    <property type="component" value="Unassembled WGS sequence"/>
</dbReference>
<accession>A0AAD9ANI4</accession>
<keyword evidence="2" id="KW-1185">Reference proteome</keyword>
<comment type="caution">
    <text evidence="1">The sequence shown here is derived from an EMBL/GenBank/DDBJ whole genome shotgun (WGS) entry which is preliminary data.</text>
</comment>
<dbReference type="AlphaFoldDB" id="A0AAD9ANI4"/>